<reference evidence="6 7" key="1">
    <citation type="submission" date="2013-09" db="EMBL/GenBank/DDBJ databases">
        <title>Whole genome shotgun sequence of Vibrio azureus NBRC 104587.</title>
        <authorList>
            <person name="Isaki S."/>
            <person name="Hosoyama A."/>
            <person name="Numata M."/>
            <person name="Hashimoto M."/>
            <person name="Hosoyama Y."/>
            <person name="Tsuchikane K."/>
            <person name="Noguchi M."/>
            <person name="Hirakata S."/>
            <person name="Ichikawa N."/>
            <person name="Ohji S."/>
            <person name="Yamazoe A."/>
            <person name="Fujita N."/>
        </authorList>
    </citation>
    <scope>NUCLEOTIDE SEQUENCE [LARGE SCALE GENOMIC DNA]</scope>
    <source>
        <strain evidence="6 7">NBRC 104587</strain>
    </source>
</reference>
<evidence type="ECO:0000313" key="6">
    <source>
        <dbReference type="EMBL" id="GAD77819.1"/>
    </source>
</evidence>
<accession>U3C8Z2</accession>
<dbReference type="Gene3D" id="1.10.10.10">
    <property type="entry name" value="Winged helix-like DNA-binding domain superfamily/Winged helix DNA-binding domain"/>
    <property type="match status" value="1"/>
</dbReference>
<comment type="caution">
    <text evidence="6">The sequence shown here is derived from an EMBL/GenBank/DDBJ whole genome shotgun (WGS) entry which is preliminary data.</text>
</comment>
<organism evidence="6 7">
    <name type="scientific">Vibrio azureus NBRC 104587</name>
    <dbReference type="NCBI Taxonomy" id="1219077"/>
    <lineage>
        <taxon>Bacteria</taxon>
        <taxon>Pseudomonadati</taxon>
        <taxon>Pseudomonadota</taxon>
        <taxon>Gammaproteobacteria</taxon>
        <taxon>Vibrionales</taxon>
        <taxon>Vibrionaceae</taxon>
        <taxon>Vibrio</taxon>
    </lineage>
</organism>
<dbReference type="AlphaFoldDB" id="U3C8Z2"/>
<evidence type="ECO:0000256" key="1">
    <source>
        <dbReference type="ARBA" id="ARBA00023125"/>
    </source>
</evidence>
<dbReference type="GO" id="GO:0006355">
    <property type="term" value="P:regulation of DNA-templated transcription"/>
    <property type="evidence" value="ECO:0007669"/>
    <property type="project" value="InterPro"/>
</dbReference>
<dbReference type="InterPro" id="IPR001867">
    <property type="entry name" value="OmpR/PhoB-type_DNA-bd"/>
</dbReference>
<keyword evidence="4" id="KW-1133">Transmembrane helix</keyword>
<dbReference type="Pfam" id="PF00486">
    <property type="entry name" value="Trans_reg_C"/>
    <property type="match status" value="1"/>
</dbReference>
<dbReference type="CDD" id="cd00383">
    <property type="entry name" value="trans_reg_C"/>
    <property type="match status" value="1"/>
</dbReference>
<name>U3C8Z2_9VIBR</name>
<dbReference type="Proteomes" id="UP000016567">
    <property type="component" value="Unassembled WGS sequence"/>
</dbReference>
<protein>
    <recommendedName>
        <fullName evidence="5">OmpR/PhoB-type domain-containing protein</fullName>
    </recommendedName>
</protein>
<dbReference type="SUPFAM" id="SSF46894">
    <property type="entry name" value="C-terminal effector domain of the bipartite response regulators"/>
    <property type="match status" value="1"/>
</dbReference>
<evidence type="ECO:0000256" key="4">
    <source>
        <dbReference type="SAM" id="Phobius"/>
    </source>
</evidence>
<dbReference type="GO" id="GO:0000160">
    <property type="term" value="P:phosphorelay signal transduction system"/>
    <property type="evidence" value="ECO:0007669"/>
    <property type="project" value="InterPro"/>
</dbReference>
<evidence type="ECO:0000313" key="7">
    <source>
        <dbReference type="Proteomes" id="UP000016567"/>
    </source>
</evidence>
<dbReference type="PROSITE" id="PS51755">
    <property type="entry name" value="OMPR_PHOB"/>
    <property type="match status" value="1"/>
</dbReference>
<sequence>MKPTKPNIHEEIQDSELNFADCVLHTHSSGAELVIKNGRSYTVTAREGVILSVLVKNQGTVIGKDELITAAWGNPETIGSNSLPVAISNLRRILQPEGINIINVPRQGYRLMFDAQSQAQENENDNPNNSNSQQQRNKSSYEQEPLTQGFDHAQQQTASKVSAVRYVSVVVCAICTCILIFYLWFSWVDIRCQHWGQGTVCSPSEVNIEQLLSQDELNHISKGVTYFIDAEGQRYEAKSND</sequence>
<dbReference type="InterPro" id="IPR016032">
    <property type="entry name" value="Sig_transdc_resp-reg_C-effctor"/>
</dbReference>
<gene>
    <name evidence="6" type="ORF">VAZ01S_094_00110</name>
</gene>
<evidence type="ECO:0000259" key="5">
    <source>
        <dbReference type="PROSITE" id="PS51755"/>
    </source>
</evidence>
<feature type="domain" description="OmpR/PhoB-type" evidence="5">
    <location>
        <begin position="14"/>
        <end position="113"/>
    </location>
</feature>
<dbReference type="InterPro" id="IPR036388">
    <property type="entry name" value="WH-like_DNA-bd_sf"/>
</dbReference>
<feature type="transmembrane region" description="Helical" evidence="4">
    <location>
        <begin position="163"/>
        <end position="185"/>
    </location>
</feature>
<dbReference type="EMBL" id="BATL01000094">
    <property type="protein sequence ID" value="GAD77819.1"/>
    <property type="molecule type" value="Genomic_DNA"/>
</dbReference>
<proteinExistence type="predicted"/>
<dbReference type="SMART" id="SM00862">
    <property type="entry name" value="Trans_reg_C"/>
    <property type="match status" value="1"/>
</dbReference>
<keyword evidence="1 2" id="KW-0238">DNA-binding</keyword>
<feature type="DNA-binding region" description="OmpR/PhoB-type" evidence="2">
    <location>
        <begin position="14"/>
        <end position="113"/>
    </location>
</feature>
<evidence type="ECO:0000256" key="3">
    <source>
        <dbReference type="SAM" id="MobiDB-lite"/>
    </source>
</evidence>
<keyword evidence="7" id="KW-1185">Reference proteome</keyword>
<keyword evidence="4" id="KW-0472">Membrane</keyword>
<evidence type="ECO:0000256" key="2">
    <source>
        <dbReference type="PROSITE-ProRule" id="PRU01091"/>
    </source>
</evidence>
<keyword evidence="4" id="KW-0812">Transmembrane</keyword>
<dbReference type="GO" id="GO:0003677">
    <property type="term" value="F:DNA binding"/>
    <property type="evidence" value="ECO:0007669"/>
    <property type="project" value="UniProtKB-UniRule"/>
</dbReference>
<feature type="region of interest" description="Disordered" evidence="3">
    <location>
        <begin position="118"/>
        <end position="147"/>
    </location>
</feature>
<feature type="compositionally biased region" description="Low complexity" evidence="3">
    <location>
        <begin position="125"/>
        <end position="140"/>
    </location>
</feature>
<dbReference type="RefSeq" id="WP_021711555.1">
    <property type="nucleotide sequence ID" value="NZ_BAOB01000303.1"/>
</dbReference>
<dbReference type="STRING" id="1219077.VAZ01S_094_00110"/>
<dbReference type="OrthoDB" id="5901560at2"/>